<evidence type="ECO:0000313" key="6">
    <source>
        <dbReference type="Proteomes" id="UP000186309"/>
    </source>
</evidence>
<dbReference type="Gene3D" id="1.10.150.240">
    <property type="entry name" value="Putative phosphatase, domain 2"/>
    <property type="match status" value="1"/>
</dbReference>
<dbReference type="SUPFAM" id="SSF56784">
    <property type="entry name" value="HAD-like"/>
    <property type="match status" value="1"/>
</dbReference>
<reference evidence="6" key="1">
    <citation type="submission" date="2016-12" db="EMBL/GenBank/DDBJ databases">
        <title>Comparative genomics of four Isosphaeraceae planctomycetes: a common pool of plasmids and glycoside hydrolase genes.</title>
        <authorList>
            <person name="Ivanova A."/>
        </authorList>
    </citation>
    <scope>NUCLEOTIDE SEQUENCE [LARGE SCALE GENOMIC DNA]</scope>
    <source>
        <strain evidence="6">PX4</strain>
    </source>
</reference>
<keyword evidence="4" id="KW-0460">Magnesium</keyword>
<dbReference type="SFLD" id="SFLDS00003">
    <property type="entry name" value="Haloacid_Dehalogenase"/>
    <property type="match status" value="1"/>
</dbReference>
<dbReference type="OrthoDB" id="9797743at2"/>
<dbReference type="Pfam" id="PF00702">
    <property type="entry name" value="Hydrolase"/>
    <property type="match status" value="1"/>
</dbReference>
<dbReference type="Proteomes" id="UP000186309">
    <property type="component" value="Chromosome"/>
</dbReference>
<evidence type="ECO:0000256" key="1">
    <source>
        <dbReference type="ARBA" id="ARBA00001946"/>
    </source>
</evidence>
<protein>
    <submittedName>
        <fullName evidence="5">Beta-phosphoglucomutase</fullName>
        <ecNumber evidence="5">5.4.2.6</ecNumber>
    </submittedName>
</protein>
<dbReference type="AlphaFoldDB" id="A0A1U7CZ20"/>
<dbReference type="KEGG" id="pbor:BSF38_05738"/>
<accession>A0A1U7CZ20</accession>
<evidence type="ECO:0000256" key="3">
    <source>
        <dbReference type="ARBA" id="ARBA00022723"/>
    </source>
</evidence>
<keyword evidence="3" id="KW-0479">Metal-binding</keyword>
<dbReference type="STRING" id="1387353.BSF38_05738"/>
<evidence type="ECO:0000313" key="5">
    <source>
        <dbReference type="EMBL" id="APW64146.1"/>
    </source>
</evidence>
<dbReference type="InterPro" id="IPR051600">
    <property type="entry name" value="Beta-PGM-like"/>
</dbReference>
<comment type="similarity">
    <text evidence="2">Belongs to the HAD-like hydrolase superfamily. CbbY/CbbZ/Gph/YieH family.</text>
</comment>
<evidence type="ECO:0000256" key="4">
    <source>
        <dbReference type="ARBA" id="ARBA00022842"/>
    </source>
</evidence>
<gene>
    <name evidence="5" type="primary">yvdM_2</name>
    <name evidence="5" type="ORF">BSF38_05738</name>
</gene>
<dbReference type="InterPro" id="IPR006439">
    <property type="entry name" value="HAD-SF_hydro_IA"/>
</dbReference>
<dbReference type="GO" id="GO:0008801">
    <property type="term" value="F:beta-phosphoglucomutase activity"/>
    <property type="evidence" value="ECO:0007669"/>
    <property type="project" value="UniProtKB-EC"/>
</dbReference>
<dbReference type="GO" id="GO:0046872">
    <property type="term" value="F:metal ion binding"/>
    <property type="evidence" value="ECO:0007669"/>
    <property type="project" value="UniProtKB-KW"/>
</dbReference>
<dbReference type="NCBIfam" id="TIGR01509">
    <property type="entry name" value="HAD-SF-IA-v3"/>
    <property type="match status" value="1"/>
</dbReference>
<dbReference type="RefSeq" id="WP_076350416.1">
    <property type="nucleotide sequence ID" value="NZ_CP019082.1"/>
</dbReference>
<dbReference type="EC" id="5.4.2.6" evidence="5"/>
<dbReference type="InterPro" id="IPR036412">
    <property type="entry name" value="HAD-like_sf"/>
</dbReference>
<dbReference type="PANTHER" id="PTHR46193:SF21">
    <property type="entry name" value="SLL1138 PROTEIN"/>
    <property type="match status" value="1"/>
</dbReference>
<dbReference type="InterPro" id="IPR023198">
    <property type="entry name" value="PGP-like_dom2"/>
</dbReference>
<proteinExistence type="inferred from homology"/>
<sequence>MISAVIFDFNGVLVDDESVHFDLFREVLEQEGVTLTDRDYHERYLGYDDAGCFEHVLHDAGRTTDPAYIAGLIARKGARYAEVAEQGLRFFPHAAETLKAMADAFPVAICSGALRSEIVYVLNRLGVRDRVSAIIAAEDAHKCKPDPAGYLQSLDALREHLAASGPKGPVLEARNCLVLEDSLAGIVSAKGAGMWAVGITQTYQAHQLRQSGADAVIDGLATLTPAWIKETFPDDHLG</sequence>
<evidence type="ECO:0000256" key="2">
    <source>
        <dbReference type="ARBA" id="ARBA00006171"/>
    </source>
</evidence>
<dbReference type="InterPro" id="IPR023214">
    <property type="entry name" value="HAD_sf"/>
</dbReference>
<keyword evidence="6" id="KW-1185">Reference proteome</keyword>
<comment type="cofactor">
    <cofactor evidence="1">
        <name>Mg(2+)</name>
        <dbReference type="ChEBI" id="CHEBI:18420"/>
    </cofactor>
</comment>
<dbReference type="PANTHER" id="PTHR46193">
    <property type="entry name" value="6-PHOSPHOGLUCONATE PHOSPHATASE"/>
    <property type="match status" value="1"/>
</dbReference>
<dbReference type="SFLD" id="SFLDG01129">
    <property type="entry name" value="C1.5:_HAD__Beta-PGM__Phosphata"/>
    <property type="match status" value="1"/>
</dbReference>
<dbReference type="EMBL" id="CP019082">
    <property type="protein sequence ID" value="APW64146.1"/>
    <property type="molecule type" value="Genomic_DNA"/>
</dbReference>
<organism evidence="5 6">
    <name type="scientific">Paludisphaera borealis</name>
    <dbReference type="NCBI Taxonomy" id="1387353"/>
    <lineage>
        <taxon>Bacteria</taxon>
        <taxon>Pseudomonadati</taxon>
        <taxon>Planctomycetota</taxon>
        <taxon>Planctomycetia</taxon>
        <taxon>Isosphaerales</taxon>
        <taxon>Isosphaeraceae</taxon>
        <taxon>Paludisphaera</taxon>
    </lineage>
</organism>
<dbReference type="Gene3D" id="3.40.50.1000">
    <property type="entry name" value="HAD superfamily/HAD-like"/>
    <property type="match status" value="1"/>
</dbReference>
<name>A0A1U7CZ20_9BACT</name>
<keyword evidence="5" id="KW-0413">Isomerase</keyword>